<sequence length="96" mass="11272">MLLLQLLEKHMDQALRKQRELVVHELDIPKLSDFRDFLEKHCMTSKVVVGTSRNPFQKNVAFVRAIIPSTDTLNLCKRTLRSVFQWQRANDYVSSK</sequence>
<proteinExistence type="predicted"/>
<keyword evidence="2" id="KW-1185">Reference proteome</keyword>
<evidence type="ECO:0000313" key="1">
    <source>
        <dbReference type="EMBL" id="KAJ8898471.1"/>
    </source>
</evidence>
<gene>
    <name evidence="1" type="ORF">PR048_003831</name>
</gene>
<protein>
    <submittedName>
        <fullName evidence="1">Uncharacterized protein</fullName>
    </submittedName>
</protein>
<organism evidence="1 2">
    <name type="scientific">Dryococelus australis</name>
    <dbReference type="NCBI Taxonomy" id="614101"/>
    <lineage>
        <taxon>Eukaryota</taxon>
        <taxon>Metazoa</taxon>
        <taxon>Ecdysozoa</taxon>
        <taxon>Arthropoda</taxon>
        <taxon>Hexapoda</taxon>
        <taxon>Insecta</taxon>
        <taxon>Pterygota</taxon>
        <taxon>Neoptera</taxon>
        <taxon>Polyneoptera</taxon>
        <taxon>Phasmatodea</taxon>
        <taxon>Verophasmatodea</taxon>
        <taxon>Anareolatae</taxon>
        <taxon>Phasmatidae</taxon>
        <taxon>Eurycanthinae</taxon>
        <taxon>Dryococelus</taxon>
    </lineage>
</organism>
<reference evidence="1 2" key="1">
    <citation type="submission" date="2023-02" db="EMBL/GenBank/DDBJ databases">
        <title>LHISI_Scaffold_Assembly.</title>
        <authorList>
            <person name="Stuart O.P."/>
            <person name="Cleave R."/>
            <person name="Magrath M.J.L."/>
            <person name="Mikheyev A.S."/>
        </authorList>
    </citation>
    <scope>NUCLEOTIDE SEQUENCE [LARGE SCALE GENOMIC DNA]</scope>
    <source>
        <strain evidence="1">Daus_M_001</strain>
        <tissue evidence="1">Leg muscle</tissue>
    </source>
</reference>
<comment type="caution">
    <text evidence="1">The sequence shown here is derived from an EMBL/GenBank/DDBJ whole genome shotgun (WGS) entry which is preliminary data.</text>
</comment>
<accession>A0ABQ9IP42</accession>
<dbReference type="Proteomes" id="UP001159363">
    <property type="component" value="Chromosome 1"/>
</dbReference>
<name>A0ABQ9IP42_9NEOP</name>
<evidence type="ECO:0000313" key="2">
    <source>
        <dbReference type="Proteomes" id="UP001159363"/>
    </source>
</evidence>
<dbReference type="EMBL" id="JARBHB010000001">
    <property type="protein sequence ID" value="KAJ8898471.1"/>
    <property type="molecule type" value="Genomic_DNA"/>
</dbReference>